<evidence type="ECO:0000256" key="1">
    <source>
        <dbReference type="ARBA" id="ARBA00011040"/>
    </source>
</evidence>
<dbReference type="InterPro" id="IPR025723">
    <property type="entry name" value="ArsA/GET3_ATPase-like"/>
</dbReference>
<gene>
    <name evidence="11" type="ORF">S01H1_06359</name>
</gene>
<comment type="function">
    <text evidence="7">Anion-transporting ATPase. Catalyzes the extrusion of arsenite.</text>
</comment>
<comment type="similarity">
    <text evidence="1">Belongs to the arsA ATPase family.</text>
</comment>
<proteinExistence type="inferred from homology"/>
<keyword evidence="4" id="KW-0059">Arsenical resistance</keyword>
<dbReference type="InterPro" id="IPR008978">
    <property type="entry name" value="HSP20-like_chaperone"/>
</dbReference>
<comment type="caution">
    <text evidence="11">The sequence shown here is derived from an EMBL/GenBank/DDBJ whole genome shotgun (WGS) entry which is preliminary data.</text>
</comment>
<dbReference type="Pfam" id="PF17886">
    <property type="entry name" value="ArsA_HSP20"/>
    <property type="match status" value="1"/>
</dbReference>
<dbReference type="EC" id="7.3.2.7" evidence="8"/>
<dbReference type="SUPFAM" id="SSF52540">
    <property type="entry name" value="P-loop containing nucleoside triphosphate hydrolases"/>
    <property type="match status" value="1"/>
</dbReference>
<keyword evidence="2" id="KW-0547">Nucleotide-binding</keyword>
<protein>
    <recommendedName>
        <fullName evidence="8">arsenite-transporting ATPase</fullName>
        <ecNumber evidence="8">7.3.2.7</ecNumber>
    </recommendedName>
</protein>
<dbReference type="Gene3D" id="3.40.50.300">
    <property type="entry name" value="P-loop containing nucleotide triphosphate hydrolases"/>
    <property type="match status" value="1"/>
</dbReference>
<dbReference type="InterPro" id="IPR016300">
    <property type="entry name" value="ATPase_ArsA/GET3"/>
</dbReference>
<dbReference type="GO" id="GO:0005524">
    <property type="term" value="F:ATP binding"/>
    <property type="evidence" value="ECO:0007669"/>
    <property type="project" value="UniProtKB-KW"/>
</dbReference>
<dbReference type="GO" id="GO:0016887">
    <property type="term" value="F:ATP hydrolysis activity"/>
    <property type="evidence" value="ECO:0007669"/>
    <property type="project" value="InterPro"/>
</dbReference>
<dbReference type="FunFam" id="3.40.50.300:FF:001801">
    <property type="entry name" value="Putative arsenical pump-driving ATPase"/>
    <property type="match status" value="1"/>
</dbReference>
<evidence type="ECO:0000256" key="6">
    <source>
        <dbReference type="ARBA" id="ARBA00052296"/>
    </source>
</evidence>
<dbReference type="Pfam" id="PF02374">
    <property type="entry name" value="ArsA_ATPase"/>
    <property type="match status" value="1"/>
</dbReference>
<comment type="catalytic activity">
    <reaction evidence="6">
        <text>arsenite(in) + ATP + H2O = arsenite(out) + ADP + phosphate + H(+)</text>
        <dbReference type="Rhea" id="RHEA:11348"/>
        <dbReference type="ChEBI" id="CHEBI:15377"/>
        <dbReference type="ChEBI" id="CHEBI:15378"/>
        <dbReference type="ChEBI" id="CHEBI:29242"/>
        <dbReference type="ChEBI" id="CHEBI:30616"/>
        <dbReference type="ChEBI" id="CHEBI:43474"/>
        <dbReference type="ChEBI" id="CHEBI:456216"/>
        <dbReference type="EC" id="7.3.2.7"/>
    </reaction>
</comment>
<dbReference type="CDD" id="cd02035">
    <property type="entry name" value="ArsA"/>
    <property type="match status" value="1"/>
</dbReference>
<dbReference type="Gene3D" id="2.60.40.790">
    <property type="match status" value="1"/>
</dbReference>
<dbReference type="NCBIfam" id="TIGR00345">
    <property type="entry name" value="GET3_arsA_TRC40"/>
    <property type="match status" value="1"/>
</dbReference>
<dbReference type="PANTHER" id="PTHR10803:SF3">
    <property type="entry name" value="ATPASE GET3"/>
    <property type="match status" value="1"/>
</dbReference>
<dbReference type="PANTHER" id="PTHR10803">
    <property type="entry name" value="ARSENICAL PUMP-DRIVING ATPASE ARSENITE-TRANSLOCATING ATPASE"/>
    <property type="match status" value="1"/>
</dbReference>
<dbReference type="InterPro" id="IPR040612">
    <property type="entry name" value="ArsA_HSP20-like"/>
</dbReference>
<sequence>MRIILFTGKGGVGKTTLAAATALRSASLGHRTLVISTDVAHSLADVLDVPLDNEPLQVGQANLWATELDTGQELERYWGDAKRRIAGILRDEGLAATVAGELAILPGLDEILALVRIKRYHDEGRYHVLIIDSAPTGAAMRLLSAPDLSRWYARNLTRLSRGLVRAILPSLRRTIGLPIGEDLVQERIRQLFDQIEALRAILGDGSLTSVRLVLNPERMAIRETQRAYTYLNLFGFSVDALLVNRILPAQVQDPYLAQWKASQAAHRQEIRELFDPLPIFEVPLMQREVVGLNELDQLSRHIYGDQDPIPPLATEQPLRFYMEGDRYILALRVTGLSGGAVDLEKEGDELRVKLGRFRRSLILPQYLAGLDPVWAQVEDS</sequence>
<accession>X0SHL9</accession>
<evidence type="ECO:0000256" key="3">
    <source>
        <dbReference type="ARBA" id="ARBA00022840"/>
    </source>
</evidence>
<organism evidence="11">
    <name type="scientific">marine sediment metagenome</name>
    <dbReference type="NCBI Taxonomy" id="412755"/>
    <lineage>
        <taxon>unclassified sequences</taxon>
        <taxon>metagenomes</taxon>
        <taxon>ecological metagenomes</taxon>
    </lineage>
</organism>
<evidence type="ECO:0000313" key="11">
    <source>
        <dbReference type="EMBL" id="GAF80543.1"/>
    </source>
</evidence>
<dbReference type="InterPro" id="IPR027417">
    <property type="entry name" value="P-loop_NTPase"/>
</dbReference>
<dbReference type="EMBL" id="BARS01003289">
    <property type="protein sequence ID" value="GAF80543.1"/>
    <property type="molecule type" value="Genomic_DNA"/>
</dbReference>
<feature type="domain" description="ArsA HSP20-like" evidence="10">
    <location>
        <begin position="324"/>
        <end position="379"/>
    </location>
</feature>
<evidence type="ECO:0000259" key="10">
    <source>
        <dbReference type="Pfam" id="PF17886"/>
    </source>
</evidence>
<keyword evidence="3" id="KW-0067">ATP-binding</keyword>
<evidence type="ECO:0000256" key="4">
    <source>
        <dbReference type="ARBA" id="ARBA00022849"/>
    </source>
</evidence>
<evidence type="ECO:0000256" key="7">
    <source>
        <dbReference type="ARBA" id="ARBA00059736"/>
    </source>
</evidence>
<evidence type="ECO:0000259" key="9">
    <source>
        <dbReference type="Pfam" id="PF02374"/>
    </source>
</evidence>
<feature type="domain" description="ArsA/GET3 Anion-transporting ATPase-like" evidence="9">
    <location>
        <begin position="1"/>
        <end position="303"/>
    </location>
</feature>
<evidence type="ECO:0000256" key="2">
    <source>
        <dbReference type="ARBA" id="ARBA00022741"/>
    </source>
</evidence>
<reference evidence="11" key="1">
    <citation type="journal article" date="2014" name="Front. Microbiol.">
        <title>High frequency of phylogenetically diverse reductive dehalogenase-homologous genes in deep subseafloor sedimentary metagenomes.</title>
        <authorList>
            <person name="Kawai M."/>
            <person name="Futagami T."/>
            <person name="Toyoda A."/>
            <person name="Takaki Y."/>
            <person name="Nishi S."/>
            <person name="Hori S."/>
            <person name="Arai W."/>
            <person name="Tsubouchi T."/>
            <person name="Morono Y."/>
            <person name="Uchiyama I."/>
            <person name="Ito T."/>
            <person name="Fujiyama A."/>
            <person name="Inagaki F."/>
            <person name="Takami H."/>
        </authorList>
    </citation>
    <scope>NUCLEOTIDE SEQUENCE</scope>
    <source>
        <strain evidence="11">Expedition CK06-06</strain>
    </source>
</reference>
<feature type="non-terminal residue" evidence="11">
    <location>
        <position position="380"/>
    </location>
</feature>
<dbReference type="GO" id="GO:0015446">
    <property type="term" value="F:ATPase-coupled arsenite transmembrane transporter activity"/>
    <property type="evidence" value="ECO:0007669"/>
    <property type="project" value="UniProtKB-EC"/>
</dbReference>
<keyword evidence="5" id="KW-1278">Translocase</keyword>
<dbReference type="AlphaFoldDB" id="X0SHL9"/>
<evidence type="ECO:0000256" key="8">
    <source>
        <dbReference type="ARBA" id="ARBA00066752"/>
    </source>
</evidence>
<name>X0SHL9_9ZZZZ</name>
<evidence type="ECO:0000256" key="5">
    <source>
        <dbReference type="ARBA" id="ARBA00022967"/>
    </source>
</evidence>